<keyword evidence="6" id="KW-0833">Ubl conjugation pathway</keyword>
<dbReference type="InterPro" id="IPR044743">
    <property type="entry name" value="Ubl_USP48"/>
</dbReference>
<dbReference type="InterPro" id="IPR038765">
    <property type="entry name" value="Papain-like_cys_pep_sf"/>
</dbReference>
<dbReference type="GO" id="GO:0016579">
    <property type="term" value="P:protein deubiquitination"/>
    <property type="evidence" value="ECO:0007669"/>
    <property type="project" value="InterPro"/>
</dbReference>
<dbReference type="Proteomes" id="UP000007875">
    <property type="component" value="Unassembled WGS sequence"/>
</dbReference>
<evidence type="ECO:0000313" key="14">
    <source>
        <dbReference type="Proteomes" id="UP000007875"/>
    </source>
</evidence>
<reference evidence="13" key="2">
    <citation type="submission" date="2025-08" db="UniProtKB">
        <authorList>
            <consortium name="Ensembl"/>
        </authorList>
    </citation>
    <scope>IDENTIFICATION</scope>
</reference>
<dbReference type="InterPro" id="IPR033841">
    <property type="entry name" value="Pep_USP48"/>
</dbReference>
<dbReference type="AlphaFoldDB" id="H2YRV1"/>
<dbReference type="GO" id="GO:0006508">
    <property type="term" value="P:proteolysis"/>
    <property type="evidence" value="ECO:0007669"/>
    <property type="project" value="UniProtKB-KW"/>
</dbReference>
<keyword evidence="5" id="KW-0645">Protease</keyword>
<dbReference type="STRING" id="51511.ENSCSAVP00000008061"/>
<evidence type="ECO:0000313" key="13">
    <source>
        <dbReference type="Ensembl" id="ENSCSAVP00000008061.1"/>
    </source>
</evidence>
<dbReference type="InterPro" id="IPR000626">
    <property type="entry name" value="Ubiquitin-like_dom"/>
</dbReference>
<dbReference type="CDD" id="cd02668">
    <property type="entry name" value="Peptidase_C19L"/>
    <property type="match status" value="1"/>
</dbReference>
<evidence type="ECO:0000256" key="7">
    <source>
        <dbReference type="ARBA" id="ARBA00022801"/>
    </source>
</evidence>
<evidence type="ECO:0000256" key="6">
    <source>
        <dbReference type="ARBA" id="ARBA00022786"/>
    </source>
</evidence>
<dbReference type="GO" id="GO:0005829">
    <property type="term" value="C:cytosol"/>
    <property type="evidence" value="ECO:0007669"/>
    <property type="project" value="TreeGrafter"/>
</dbReference>
<keyword evidence="8" id="KW-0788">Thiol protease</keyword>
<dbReference type="PROSITE" id="PS00973">
    <property type="entry name" value="USP_2"/>
    <property type="match status" value="1"/>
</dbReference>
<evidence type="ECO:0000256" key="2">
    <source>
        <dbReference type="ARBA" id="ARBA00004123"/>
    </source>
</evidence>
<dbReference type="eggNOG" id="KOG1863">
    <property type="taxonomic scope" value="Eukaryota"/>
</dbReference>
<dbReference type="SUPFAM" id="SSF54236">
    <property type="entry name" value="Ubiquitin-like"/>
    <property type="match status" value="1"/>
</dbReference>
<feature type="domain" description="USP" evidence="12">
    <location>
        <begin position="92"/>
        <end position="409"/>
    </location>
</feature>
<dbReference type="InterPro" id="IPR001394">
    <property type="entry name" value="Peptidase_C19_UCH"/>
</dbReference>
<evidence type="ECO:0000256" key="4">
    <source>
        <dbReference type="ARBA" id="ARBA00012759"/>
    </source>
</evidence>
<dbReference type="GO" id="GO:0004843">
    <property type="term" value="F:cysteine-type deubiquitinase activity"/>
    <property type="evidence" value="ECO:0007669"/>
    <property type="project" value="UniProtKB-EC"/>
</dbReference>
<feature type="domain" description="Ubiquitin-like" evidence="11">
    <location>
        <begin position="905"/>
        <end position="970"/>
    </location>
</feature>
<dbReference type="Gene3D" id="3.90.70.10">
    <property type="entry name" value="Cysteine proteinases"/>
    <property type="match status" value="1"/>
</dbReference>
<dbReference type="Pfam" id="PF00240">
    <property type="entry name" value="ubiquitin"/>
    <property type="match status" value="1"/>
</dbReference>
<dbReference type="PANTHER" id="PTHR24006:SF722">
    <property type="entry name" value="UBIQUITIN CARBOXYL-TERMINAL HYDROLASE 48"/>
    <property type="match status" value="1"/>
</dbReference>
<dbReference type="EC" id="3.4.19.12" evidence="4"/>
<proteinExistence type="inferred from homology"/>
<dbReference type="InParanoid" id="H2YRV1"/>
<name>H2YRV1_CIOSA</name>
<evidence type="ECO:0000259" key="12">
    <source>
        <dbReference type="PROSITE" id="PS50235"/>
    </source>
</evidence>
<comment type="catalytic activity">
    <reaction evidence="1">
        <text>Thiol-dependent hydrolysis of ester, thioester, amide, peptide and isopeptide bonds formed by the C-terminal Gly of ubiquitin (a 76-residue protein attached to proteins as an intracellular targeting signal).</text>
        <dbReference type="EC" id="3.4.19.12"/>
    </reaction>
</comment>
<comment type="subcellular location">
    <subcellularLocation>
        <location evidence="2">Nucleus</location>
    </subcellularLocation>
</comment>
<keyword evidence="9" id="KW-0539">Nucleus</keyword>
<dbReference type="InterPro" id="IPR018200">
    <property type="entry name" value="USP_CS"/>
</dbReference>
<dbReference type="InterPro" id="IPR050164">
    <property type="entry name" value="Peptidase_C19"/>
</dbReference>
<evidence type="ECO:0000259" key="11">
    <source>
        <dbReference type="PROSITE" id="PS50053"/>
    </source>
</evidence>
<dbReference type="GO" id="GO:0004197">
    <property type="term" value="F:cysteine-type endopeptidase activity"/>
    <property type="evidence" value="ECO:0007669"/>
    <property type="project" value="InterPro"/>
</dbReference>
<dbReference type="GO" id="GO:0005634">
    <property type="term" value="C:nucleus"/>
    <property type="evidence" value="ECO:0007669"/>
    <property type="project" value="UniProtKB-SubCell"/>
</dbReference>
<dbReference type="PROSITE" id="PS50235">
    <property type="entry name" value="USP_3"/>
    <property type="match status" value="1"/>
</dbReference>
<dbReference type="InterPro" id="IPR028889">
    <property type="entry name" value="USP"/>
</dbReference>
<evidence type="ECO:0000256" key="5">
    <source>
        <dbReference type="ARBA" id="ARBA00022670"/>
    </source>
</evidence>
<dbReference type="Gene3D" id="3.10.20.90">
    <property type="entry name" value="Phosphatidylinositol 3-kinase Catalytic Subunit, Chain A, domain 1"/>
    <property type="match status" value="1"/>
</dbReference>
<reference evidence="14" key="1">
    <citation type="submission" date="2003-08" db="EMBL/GenBank/DDBJ databases">
        <authorList>
            <person name="Birren B."/>
            <person name="Nusbaum C."/>
            <person name="Abebe A."/>
            <person name="Abouelleil A."/>
            <person name="Adekoya E."/>
            <person name="Ait-zahra M."/>
            <person name="Allen N."/>
            <person name="Allen T."/>
            <person name="An P."/>
            <person name="Anderson M."/>
            <person name="Anderson S."/>
            <person name="Arachchi H."/>
            <person name="Armbruster J."/>
            <person name="Bachantsang P."/>
            <person name="Baldwin J."/>
            <person name="Barry A."/>
            <person name="Bayul T."/>
            <person name="Blitshsteyn B."/>
            <person name="Bloom T."/>
            <person name="Blye J."/>
            <person name="Boguslavskiy L."/>
            <person name="Borowsky M."/>
            <person name="Boukhgalter B."/>
            <person name="Brunache A."/>
            <person name="Butler J."/>
            <person name="Calixte N."/>
            <person name="Calvo S."/>
            <person name="Camarata J."/>
            <person name="Campo K."/>
            <person name="Chang J."/>
            <person name="Cheshatsang Y."/>
            <person name="Citroen M."/>
            <person name="Collymore A."/>
            <person name="Considine T."/>
            <person name="Cook A."/>
            <person name="Cooke P."/>
            <person name="Corum B."/>
            <person name="Cuomo C."/>
            <person name="David R."/>
            <person name="Dawoe T."/>
            <person name="Degray S."/>
            <person name="Dodge S."/>
            <person name="Dooley K."/>
            <person name="Dorje P."/>
            <person name="Dorjee K."/>
            <person name="Dorris L."/>
            <person name="Duffey N."/>
            <person name="Dupes A."/>
            <person name="Elkins T."/>
            <person name="Engels R."/>
            <person name="Erickson J."/>
            <person name="Farina A."/>
            <person name="Faro S."/>
            <person name="Ferreira P."/>
            <person name="Fischer H."/>
            <person name="Fitzgerald M."/>
            <person name="Foley K."/>
            <person name="Gage D."/>
            <person name="Galagan J."/>
            <person name="Gearin G."/>
            <person name="Gnerre S."/>
            <person name="Gnirke A."/>
            <person name="Goyette A."/>
            <person name="Graham J."/>
            <person name="Grandbois E."/>
            <person name="Gyaltsen K."/>
            <person name="Hafez N."/>
            <person name="Hagopian D."/>
            <person name="Hagos B."/>
            <person name="Hall J."/>
            <person name="Hatcher B."/>
            <person name="Heller A."/>
            <person name="Higgins H."/>
            <person name="Honan T."/>
            <person name="Horn A."/>
            <person name="Houde N."/>
            <person name="Hughes L."/>
            <person name="Hulme W."/>
            <person name="Husby E."/>
            <person name="Iliev I."/>
            <person name="Jaffe D."/>
            <person name="Jones C."/>
            <person name="Kamal M."/>
            <person name="Kamat A."/>
            <person name="Kamvysselis M."/>
            <person name="Karlsson E."/>
            <person name="Kells C."/>
            <person name="Kieu A."/>
            <person name="Kisner P."/>
            <person name="Kodira C."/>
            <person name="Kulbokas E."/>
            <person name="Labutti K."/>
            <person name="Lama D."/>
            <person name="Landers T."/>
            <person name="Leger J."/>
            <person name="Levine S."/>
            <person name="Lewis D."/>
            <person name="Lewis T."/>
            <person name="Lindblad-toh K."/>
            <person name="Liu X."/>
            <person name="Lokyitsang T."/>
            <person name="Lokyitsang Y."/>
            <person name="Lucien O."/>
            <person name="Lui A."/>
            <person name="Ma L.J."/>
            <person name="Mabbitt R."/>
            <person name="Macdonald J."/>
            <person name="Maclean C."/>
            <person name="Major J."/>
            <person name="Manning J."/>
            <person name="Marabella R."/>
            <person name="Maru K."/>
            <person name="Matthews C."/>
            <person name="Mauceli E."/>
            <person name="Mccarthy M."/>
            <person name="Mcdonough S."/>
            <person name="Mcghee T."/>
            <person name="Meldrim J."/>
            <person name="Meneus L."/>
            <person name="Mesirov J."/>
            <person name="Mihalev A."/>
            <person name="Mihova T."/>
            <person name="Mikkelsen T."/>
            <person name="Mlenga V."/>
            <person name="Moru K."/>
            <person name="Mozes J."/>
            <person name="Mulrain L."/>
            <person name="Munson G."/>
            <person name="Naylor J."/>
            <person name="Newes C."/>
            <person name="Nguyen C."/>
            <person name="Nguyen N."/>
            <person name="Nguyen T."/>
            <person name="Nicol R."/>
            <person name="Nielsen C."/>
            <person name="Nizzari M."/>
            <person name="Norbu C."/>
            <person name="Norbu N."/>
            <person name="O'donnell P."/>
            <person name="Okoawo O."/>
            <person name="O'leary S."/>
            <person name="Omotosho B."/>
            <person name="O'neill K."/>
            <person name="Osman S."/>
            <person name="Parker S."/>
            <person name="Perrin D."/>
            <person name="Phunkhang P."/>
            <person name="Piqani B."/>
            <person name="Purcell S."/>
            <person name="Rachupka T."/>
            <person name="Ramasamy U."/>
            <person name="Rameau R."/>
            <person name="Ray V."/>
            <person name="Raymond C."/>
            <person name="Retta R."/>
            <person name="Richardson S."/>
            <person name="Rise C."/>
            <person name="Rodriguez J."/>
            <person name="Rogers J."/>
            <person name="Rogov P."/>
            <person name="Rutman M."/>
            <person name="Schupbach R."/>
            <person name="Seaman C."/>
            <person name="Settipalli S."/>
            <person name="Sharpe T."/>
            <person name="Sheridan J."/>
            <person name="Sherpa N."/>
            <person name="Shi J."/>
            <person name="Smirnov S."/>
            <person name="Smith C."/>
            <person name="Sougnez C."/>
            <person name="Spencer B."/>
            <person name="Stalker J."/>
            <person name="Stange-thomann N."/>
            <person name="Stavropoulos S."/>
            <person name="Stetson K."/>
            <person name="Stone C."/>
            <person name="Stone S."/>
            <person name="Stubbs M."/>
            <person name="Talamas J."/>
            <person name="Tchuinga P."/>
            <person name="Tenzing P."/>
            <person name="Tesfaye S."/>
            <person name="Theodore J."/>
            <person name="Thoulutsang Y."/>
            <person name="Topham K."/>
            <person name="Towey S."/>
            <person name="Tsamla T."/>
            <person name="Tsomo N."/>
            <person name="Vallee D."/>
            <person name="Vassiliev H."/>
            <person name="Venkataraman V."/>
            <person name="Vinson J."/>
            <person name="Vo A."/>
            <person name="Wade C."/>
            <person name="Wang S."/>
            <person name="Wangchuk T."/>
            <person name="Wangdi T."/>
            <person name="Whittaker C."/>
            <person name="Wilkinson J."/>
            <person name="Wu Y."/>
            <person name="Wyman D."/>
            <person name="Yadav S."/>
            <person name="Yang S."/>
            <person name="Yang X."/>
            <person name="Yeager S."/>
            <person name="Yee E."/>
            <person name="Young G."/>
            <person name="Zainoun J."/>
            <person name="Zembeck L."/>
            <person name="Zimmer A."/>
            <person name="Zody M."/>
            <person name="Lander E."/>
        </authorList>
    </citation>
    <scope>NUCLEOTIDE SEQUENCE [LARGE SCALE GENOMIC DNA]</scope>
</reference>
<evidence type="ECO:0000256" key="3">
    <source>
        <dbReference type="ARBA" id="ARBA00009085"/>
    </source>
</evidence>
<keyword evidence="7" id="KW-0378">Hydrolase</keyword>
<evidence type="ECO:0000256" key="1">
    <source>
        <dbReference type="ARBA" id="ARBA00000707"/>
    </source>
</evidence>
<dbReference type="Ensembl" id="ENSCSAVT00000008168.1">
    <property type="protein sequence ID" value="ENSCSAVP00000008061.1"/>
    <property type="gene ID" value="ENSCSAVG00000004801.1"/>
</dbReference>
<evidence type="ECO:0000256" key="9">
    <source>
        <dbReference type="ARBA" id="ARBA00023242"/>
    </source>
</evidence>
<reference evidence="13" key="3">
    <citation type="submission" date="2025-09" db="UniProtKB">
        <authorList>
            <consortium name="Ensembl"/>
        </authorList>
    </citation>
    <scope>IDENTIFICATION</scope>
</reference>
<dbReference type="SUPFAM" id="SSF54001">
    <property type="entry name" value="Cysteine proteinases"/>
    <property type="match status" value="1"/>
</dbReference>
<dbReference type="PROSITE" id="PS50053">
    <property type="entry name" value="UBIQUITIN_2"/>
    <property type="match status" value="1"/>
</dbReference>
<dbReference type="PANTHER" id="PTHR24006">
    <property type="entry name" value="UBIQUITIN CARBOXYL-TERMINAL HYDROLASE"/>
    <property type="match status" value="1"/>
</dbReference>
<sequence>KNSSKSNEPLIWQWVEDIDPSKITDVEVRTAYRLNLPKCKSCRKNCQGKPTCLFGLGEAQWMSAPSDLDRDNLQQKLEKQIEAEKRKEGELVGLKNLGATCYVNTYLQLWYHNVSFRNALYSLEYKDEDLALQQSLCGQLQLIFGLLESGVSKSVDPTEFIKCLGLATDLQQDAQEFSKLFLSLLETTPSLSQVIKDQFCGEYTYVTICQSCKSATQRPSNFYELDLNIQGNKDLKSCLTEFLREEKLVGENQYYCTKCKSKQNAIRKICLKKLPQTLNLQLLRFVYDRASQSRQKISTNLSFPDYLDFPMVESGGHLLGHDDTQYKLTAVLIHRGLSASSGHFVAHIWEPESGNWYKFNDELDLDSYKGEDNVCKEIIQELEPAPKKIKLSKGCHSSKDVYMLVYSKATVDMLKRNPVPEAVKKLVDEHNASEASRFANIRNEADEKRVKDMEMRKKMVSFIQILHSEKESKHQWLPAKILKHFLNTTKSDSVLKQEINYLCSHGNLKVDKAVLLKYVPKPAADIVQHAYPGLKPMSDLMLCHTCVKNQCLLIQSKKKLKEDHFLVSECLKTQQNGLDKDPGEFFYVGKQSLKRWRSLAMQDIMKKYGSTSSLDVADSTDSKSNTAKNESSDECEDSFNSDLLCDHNALTIDQSCFQFVPLLIWNVLKYYFPDCVQFKFGQATPCQTCLNDVISAQKKIVERKKFAIEQKSNLHQLFLGKNRPSISFLNEVEFLTESNQTDFFVVSNQFLSEWREFVRHPEKHEPVTSVSNDIFMCAHGKLLYDPLLILASDKDVEEDDFDHRCELVWSAEWRYIVSNFIVDHEICINKTLPIESTSRLIYTPELCITCMAGLEAKKFQQLCRYEDAEIYVLKSTQSAQDFDSFQNKNGEILSKETRRGKRVRRCVRGEKKLTNLSSTLTLKDLKIRIMNQFSVPPFDQNLWMNGKRLMNDELTLETLHIIPGCTITVVEDTPSMDNSALIFEPVKTTEPETGFQGTGLLGY</sequence>
<protein>
    <recommendedName>
        <fullName evidence="4">ubiquitinyl hydrolase 1</fullName>
        <ecNumber evidence="4">3.4.19.12</ecNumber>
    </recommendedName>
</protein>
<dbReference type="OMA" id="KELKIQX"/>
<feature type="region of interest" description="Disordered" evidence="10">
    <location>
        <begin position="613"/>
        <end position="635"/>
    </location>
</feature>
<organism evidence="13 14">
    <name type="scientific">Ciona savignyi</name>
    <name type="common">Pacific transparent sea squirt</name>
    <dbReference type="NCBI Taxonomy" id="51511"/>
    <lineage>
        <taxon>Eukaryota</taxon>
        <taxon>Metazoa</taxon>
        <taxon>Chordata</taxon>
        <taxon>Tunicata</taxon>
        <taxon>Ascidiacea</taxon>
        <taxon>Phlebobranchia</taxon>
        <taxon>Cionidae</taxon>
        <taxon>Ciona</taxon>
    </lineage>
</organism>
<comment type="similarity">
    <text evidence="3">Belongs to the peptidase C19 family.</text>
</comment>
<dbReference type="InterPro" id="IPR029071">
    <property type="entry name" value="Ubiquitin-like_domsf"/>
</dbReference>
<keyword evidence="14" id="KW-1185">Reference proteome</keyword>
<accession>H2YRV1</accession>
<evidence type="ECO:0000256" key="8">
    <source>
        <dbReference type="ARBA" id="ARBA00022807"/>
    </source>
</evidence>
<dbReference type="Pfam" id="PF00443">
    <property type="entry name" value="UCH"/>
    <property type="match status" value="1"/>
</dbReference>
<dbReference type="GeneTree" id="ENSGT00940000156015"/>
<dbReference type="CDD" id="cd01795">
    <property type="entry name" value="Ubl_USP48"/>
    <property type="match status" value="1"/>
</dbReference>
<evidence type="ECO:0000256" key="10">
    <source>
        <dbReference type="SAM" id="MobiDB-lite"/>
    </source>
</evidence>